<accession>A0A3B3D314</accession>
<dbReference type="GeneTree" id="ENSGT00940000163581"/>
<dbReference type="GO" id="GO:0006955">
    <property type="term" value="P:immune response"/>
    <property type="evidence" value="ECO:0007669"/>
    <property type="project" value="TreeGrafter"/>
</dbReference>
<evidence type="ECO:0000256" key="1">
    <source>
        <dbReference type="ARBA" id="ARBA00009243"/>
    </source>
</evidence>
<dbReference type="PANTHER" id="PTHR14241">
    <property type="entry name" value="INTERFERON-INDUCED PROTEIN 44"/>
    <property type="match status" value="1"/>
</dbReference>
<dbReference type="PANTHER" id="PTHR14241:SF19">
    <property type="entry name" value="INTERFERON-INDUCED PROTEIN 44-LIKE ISOFORM X1-RELATED"/>
    <property type="match status" value="1"/>
</dbReference>
<reference evidence="3" key="1">
    <citation type="submission" date="2025-08" db="UniProtKB">
        <authorList>
            <consortium name="Ensembl"/>
        </authorList>
    </citation>
    <scope>IDENTIFICATION</scope>
</reference>
<dbReference type="SMART" id="SM00584">
    <property type="entry name" value="TLDc"/>
    <property type="match status" value="1"/>
</dbReference>
<dbReference type="Ensembl" id="ENSOMET00000011238.1">
    <property type="protein sequence ID" value="ENSOMEP00000023825.1"/>
    <property type="gene ID" value="ENSOMEG00000004136.1"/>
</dbReference>
<dbReference type="OMA" id="FHTINSY"/>
<reference evidence="3" key="2">
    <citation type="submission" date="2025-09" db="UniProtKB">
        <authorList>
            <consortium name="Ensembl"/>
        </authorList>
    </citation>
    <scope>IDENTIFICATION</scope>
</reference>
<dbReference type="Pfam" id="PF07534">
    <property type="entry name" value="TLD"/>
    <property type="match status" value="1"/>
</dbReference>
<organism evidence="3 4">
    <name type="scientific">Oryzias melastigma</name>
    <name type="common">Marine medaka</name>
    <dbReference type="NCBI Taxonomy" id="30732"/>
    <lineage>
        <taxon>Eukaryota</taxon>
        <taxon>Metazoa</taxon>
        <taxon>Chordata</taxon>
        <taxon>Craniata</taxon>
        <taxon>Vertebrata</taxon>
        <taxon>Euteleostomi</taxon>
        <taxon>Actinopterygii</taxon>
        <taxon>Neopterygii</taxon>
        <taxon>Teleostei</taxon>
        <taxon>Neoteleostei</taxon>
        <taxon>Acanthomorphata</taxon>
        <taxon>Ovalentaria</taxon>
        <taxon>Atherinomorphae</taxon>
        <taxon>Beloniformes</taxon>
        <taxon>Adrianichthyidae</taxon>
        <taxon>Oryziinae</taxon>
        <taxon>Oryzias</taxon>
    </lineage>
</organism>
<dbReference type="Gene3D" id="3.40.50.300">
    <property type="entry name" value="P-loop containing nucleotide triphosphate hydrolases"/>
    <property type="match status" value="1"/>
</dbReference>
<dbReference type="AlphaFoldDB" id="A0A3B3D314"/>
<sequence>MNSKMNSQLTKKQQKAICSQLGNVKLKLLYKASIHGFTGAAFHQHCDNKSPTLSVGYSTTGRVFGGYTRQPFSQSRQFVNDGQAFVFFFSGETLNKYPVTNASRAVKMVRDSGPNFGDTLILVYENTPKVYSNPGSFLAFLFRKSYNFTAEKMNDNDLNLTECEVYQVEERYENPWRTVTWTPEEKEELMEKIKSYKHLKSSSFNARVLLVGPIGAGKTSFFNSFKSVFRGYVTNQGMAGNLSDKSLTTQFWSFTVQLEPEGKPLPLVICDTMGLEADEGAGIHIDDIPNLINGHIPEGYQFNPSVPLKPEAQGFCKNPELKDKIHCVAYVLDASTISIMPQNMERKLKAIRKMVISSRVQQLVLLTKIDEACPLVKEDITNVYKSIYIKELASTRVGVPLSCVVPVKNYNEKVELDMNIDILFLSAIVQILRLLNDFFDEPRG</sequence>
<evidence type="ECO:0000313" key="3">
    <source>
        <dbReference type="Ensembl" id="ENSOMEP00000023825.1"/>
    </source>
</evidence>
<dbReference type="Proteomes" id="UP000261560">
    <property type="component" value="Unplaced"/>
</dbReference>
<dbReference type="CDD" id="cd00882">
    <property type="entry name" value="Ras_like_GTPase"/>
    <property type="match status" value="1"/>
</dbReference>
<dbReference type="SUPFAM" id="SSF52540">
    <property type="entry name" value="P-loop containing nucleoside triphosphate hydrolases"/>
    <property type="match status" value="1"/>
</dbReference>
<feature type="domain" description="TLDc" evidence="2">
    <location>
        <begin position="1"/>
        <end position="169"/>
    </location>
</feature>
<dbReference type="PROSITE" id="PS51886">
    <property type="entry name" value="TLDC"/>
    <property type="match status" value="1"/>
</dbReference>
<dbReference type="InterPro" id="IPR006571">
    <property type="entry name" value="TLDc_dom"/>
</dbReference>
<comment type="similarity">
    <text evidence="1">Belongs to the IFI44 family.</text>
</comment>
<dbReference type="InterPro" id="IPR027417">
    <property type="entry name" value="P-loop_NTPase"/>
</dbReference>
<proteinExistence type="inferred from homology"/>
<protein>
    <recommendedName>
        <fullName evidence="2">TLDc domain-containing protein</fullName>
    </recommendedName>
</protein>
<keyword evidence="4" id="KW-1185">Reference proteome</keyword>
<evidence type="ECO:0000313" key="4">
    <source>
        <dbReference type="Proteomes" id="UP000261560"/>
    </source>
</evidence>
<evidence type="ECO:0000259" key="2">
    <source>
        <dbReference type="PROSITE" id="PS51886"/>
    </source>
</evidence>
<name>A0A3B3D314_ORYME</name>